<name>A0A5S3PHV4_9FLAO</name>
<dbReference type="EMBL" id="VATY01000008">
    <property type="protein sequence ID" value="TMM51515.1"/>
    <property type="molecule type" value="Genomic_DNA"/>
</dbReference>
<sequence length="147" mass="16932">MDKSADVLEPLNEVENKAINDEKINGFDLINISTELESEFNNHLLDFDGTNLSLCCSDELFNPLIDLEYDNIKSKIMLDSTVLLQNGIRIGMDKKELLDKFFIYSEKIAFSLAQISVCEDERGELYTKYKFVDRKLTEIEFASLDEE</sequence>
<dbReference type="RefSeq" id="WP_138660162.1">
    <property type="nucleotide sequence ID" value="NZ_VATY01000008.1"/>
</dbReference>
<protein>
    <submittedName>
        <fullName evidence="1">Uncharacterized protein</fullName>
    </submittedName>
</protein>
<dbReference type="AlphaFoldDB" id="A0A5S3PHV4"/>
<dbReference type="Proteomes" id="UP000310314">
    <property type="component" value="Unassembled WGS sequence"/>
</dbReference>
<accession>A0A5S3PHV4</accession>
<proteinExistence type="predicted"/>
<comment type="caution">
    <text evidence="1">The sequence shown here is derived from an EMBL/GenBank/DDBJ whole genome shotgun (WGS) entry which is preliminary data.</text>
</comment>
<organism evidence="1 2">
    <name type="scientific">Maribacter algarum</name>
    <name type="common">ex Zhang et al. 2020</name>
    <dbReference type="NCBI Taxonomy" id="2578118"/>
    <lineage>
        <taxon>Bacteria</taxon>
        <taxon>Pseudomonadati</taxon>
        <taxon>Bacteroidota</taxon>
        <taxon>Flavobacteriia</taxon>
        <taxon>Flavobacteriales</taxon>
        <taxon>Flavobacteriaceae</taxon>
        <taxon>Maribacter</taxon>
    </lineage>
</organism>
<evidence type="ECO:0000313" key="1">
    <source>
        <dbReference type="EMBL" id="TMM51515.1"/>
    </source>
</evidence>
<dbReference type="OrthoDB" id="9912012at2"/>
<keyword evidence="2" id="KW-1185">Reference proteome</keyword>
<reference evidence="1 2" key="1">
    <citation type="submission" date="2019-05" db="EMBL/GenBank/DDBJ databases">
        <authorList>
            <person name="Zhang J.-Y."/>
            <person name="Feg X."/>
            <person name="Du Z.-J."/>
        </authorList>
    </citation>
    <scope>NUCLEOTIDE SEQUENCE [LARGE SCALE GENOMIC DNA]</scope>
    <source>
        <strain evidence="1 2">RZ26</strain>
    </source>
</reference>
<gene>
    <name evidence="1" type="ORF">FEE95_21750</name>
</gene>
<evidence type="ECO:0000313" key="2">
    <source>
        <dbReference type="Proteomes" id="UP000310314"/>
    </source>
</evidence>